<dbReference type="GO" id="GO:0030798">
    <property type="term" value="F:trans-aconitate 2-methyltransferase activity"/>
    <property type="evidence" value="ECO:0007669"/>
    <property type="project" value="InterPro"/>
</dbReference>
<accession>A0A9D2TNE3</accession>
<dbReference type="Gene3D" id="3.40.50.150">
    <property type="entry name" value="Vaccinia Virus protein VP39"/>
    <property type="match status" value="1"/>
</dbReference>
<reference evidence="2" key="1">
    <citation type="journal article" date="2021" name="PeerJ">
        <title>Extensive microbial diversity within the chicken gut microbiome revealed by metagenomics and culture.</title>
        <authorList>
            <person name="Gilroy R."/>
            <person name="Ravi A."/>
            <person name="Getino M."/>
            <person name="Pursley I."/>
            <person name="Horton D.L."/>
            <person name="Alikhan N.F."/>
            <person name="Baker D."/>
            <person name="Gharbi K."/>
            <person name="Hall N."/>
            <person name="Watson M."/>
            <person name="Adriaenssens E.M."/>
            <person name="Foster-Nyarko E."/>
            <person name="Jarju S."/>
            <person name="Secka A."/>
            <person name="Antonio M."/>
            <person name="Oren A."/>
            <person name="Chaudhuri R.R."/>
            <person name="La Ragione R."/>
            <person name="Hildebrand F."/>
            <person name="Pallen M.J."/>
        </authorList>
    </citation>
    <scope>NUCLEOTIDE SEQUENCE</scope>
    <source>
        <strain evidence="2">CHK196-7946</strain>
    </source>
</reference>
<feature type="domain" description="Methyltransferase type 11" evidence="1">
    <location>
        <begin position="34"/>
        <end position="126"/>
    </location>
</feature>
<dbReference type="InterPro" id="IPR023149">
    <property type="entry name" value="Trans_acon_MeTrfase_C"/>
</dbReference>
<dbReference type="EMBL" id="DWVY01000048">
    <property type="protein sequence ID" value="HJC75148.1"/>
    <property type="molecule type" value="Genomic_DNA"/>
</dbReference>
<keyword evidence="2" id="KW-0808">Transferase</keyword>
<dbReference type="GO" id="GO:0032259">
    <property type="term" value="P:methylation"/>
    <property type="evidence" value="ECO:0007669"/>
    <property type="project" value="UniProtKB-KW"/>
</dbReference>
<dbReference type="AlphaFoldDB" id="A0A9D2TNE3"/>
<dbReference type="CDD" id="cd02440">
    <property type="entry name" value="AdoMet_MTases"/>
    <property type="match status" value="1"/>
</dbReference>
<dbReference type="InterPro" id="IPR013216">
    <property type="entry name" value="Methyltransf_11"/>
</dbReference>
<dbReference type="PANTHER" id="PTHR43861">
    <property type="entry name" value="TRANS-ACONITATE 2-METHYLTRANSFERASE-RELATED"/>
    <property type="match status" value="1"/>
</dbReference>
<dbReference type="Gene3D" id="1.10.150.290">
    <property type="entry name" value="S-adenosyl-L-methionine-dependent methyltransferases"/>
    <property type="match status" value="1"/>
</dbReference>
<evidence type="ECO:0000313" key="2">
    <source>
        <dbReference type="EMBL" id="HJC75148.1"/>
    </source>
</evidence>
<keyword evidence="2" id="KW-0489">Methyltransferase</keyword>
<dbReference type="SUPFAM" id="SSF53335">
    <property type="entry name" value="S-adenosyl-L-methionine-dependent methyltransferases"/>
    <property type="match status" value="1"/>
</dbReference>
<dbReference type="Proteomes" id="UP000823902">
    <property type="component" value="Unassembled WGS sequence"/>
</dbReference>
<protein>
    <submittedName>
        <fullName evidence="2">Methyltransferase domain-containing protein</fullName>
    </submittedName>
</protein>
<evidence type="ECO:0000259" key="1">
    <source>
        <dbReference type="Pfam" id="PF08241"/>
    </source>
</evidence>
<organism evidence="2 3">
    <name type="scientific">Candidatus Mediterraneibacter faecavium</name>
    <dbReference type="NCBI Taxonomy" id="2838668"/>
    <lineage>
        <taxon>Bacteria</taxon>
        <taxon>Bacillati</taxon>
        <taxon>Bacillota</taxon>
        <taxon>Clostridia</taxon>
        <taxon>Lachnospirales</taxon>
        <taxon>Lachnospiraceae</taxon>
        <taxon>Mediterraneibacter</taxon>
    </lineage>
</organism>
<comment type="caution">
    <text evidence="2">The sequence shown here is derived from an EMBL/GenBank/DDBJ whole genome shotgun (WGS) entry which is preliminary data.</text>
</comment>
<dbReference type="InterPro" id="IPR029063">
    <property type="entry name" value="SAM-dependent_MTases_sf"/>
</dbReference>
<name>A0A9D2TNE3_9FIRM</name>
<evidence type="ECO:0000313" key="3">
    <source>
        <dbReference type="Proteomes" id="UP000823902"/>
    </source>
</evidence>
<sequence>MWNAEIYEQFGRERLQPSIDLVSRLAGRTFGRILDAGCGTGMSTAALVSVFGGAEIIGVDLSEEMLVKARKNISQAMFIRRDCSRPLFDLGTFDLIFSNAFIQWLPDQKKFMEDSFRVLGKGGVFAAQIPLFGEMSANDCILRAEELFKDKIKGIEKSRFVLHTASEYYGMITSFTDKTSVWITEYIHEMKDHRELLDFLKGAALRPHLECLKDGTGREQFLEAVLQELSAAYPVEKNGKVLFPFRRLFLIGEK</sequence>
<dbReference type="PANTHER" id="PTHR43861:SF1">
    <property type="entry name" value="TRANS-ACONITATE 2-METHYLTRANSFERASE"/>
    <property type="match status" value="1"/>
</dbReference>
<gene>
    <name evidence="2" type="ORF">H9697_09435</name>
</gene>
<reference evidence="2" key="2">
    <citation type="submission" date="2021-04" db="EMBL/GenBank/DDBJ databases">
        <authorList>
            <person name="Gilroy R."/>
        </authorList>
    </citation>
    <scope>NUCLEOTIDE SEQUENCE</scope>
    <source>
        <strain evidence="2">CHK196-7946</strain>
    </source>
</reference>
<dbReference type="Pfam" id="PF08241">
    <property type="entry name" value="Methyltransf_11"/>
    <property type="match status" value="1"/>
</dbReference>
<proteinExistence type="predicted"/>